<accession>A0A1I7BWQ8</accession>
<evidence type="ECO:0000256" key="14">
    <source>
        <dbReference type="PIRSR" id="PIRSR000350-3"/>
    </source>
</evidence>
<evidence type="ECO:0000256" key="13">
    <source>
        <dbReference type="PIRSR" id="PIRSR000350-2"/>
    </source>
</evidence>
<comment type="catalytic activity">
    <reaction evidence="12 16">
        <text>N(6)-[(R)-dihydrolipoyl]-L-lysyl-[protein] + NAD(+) = N(6)-[(R)-lipoyl]-L-lysyl-[protein] + NADH + H(+)</text>
        <dbReference type="Rhea" id="RHEA:15045"/>
        <dbReference type="Rhea" id="RHEA-COMP:10474"/>
        <dbReference type="Rhea" id="RHEA-COMP:10475"/>
        <dbReference type="ChEBI" id="CHEBI:15378"/>
        <dbReference type="ChEBI" id="CHEBI:57540"/>
        <dbReference type="ChEBI" id="CHEBI:57945"/>
        <dbReference type="ChEBI" id="CHEBI:83099"/>
        <dbReference type="ChEBI" id="CHEBI:83100"/>
        <dbReference type="EC" id="1.8.1.4"/>
    </reaction>
</comment>
<feature type="binding site" evidence="14">
    <location>
        <position position="115"/>
    </location>
    <ligand>
        <name>FAD</name>
        <dbReference type="ChEBI" id="CHEBI:57692"/>
    </ligand>
</feature>
<comment type="similarity">
    <text evidence="2 16">Belongs to the class-I pyridine nucleotide-disulfide oxidoreductase family.</text>
</comment>
<dbReference type="GO" id="GO:0005737">
    <property type="term" value="C:cytoplasm"/>
    <property type="evidence" value="ECO:0007669"/>
    <property type="project" value="UniProtKB-SubCell"/>
</dbReference>
<dbReference type="InterPro" id="IPR004099">
    <property type="entry name" value="Pyr_nucl-diS_OxRdtase_dimer"/>
</dbReference>
<feature type="disulfide bond" description="Redox-active" evidence="15">
    <location>
        <begin position="43"/>
        <end position="48"/>
    </location>
</feature>
<keyword evidence="20" id="KW-1185">Reference proteome</keyword>
<dbReference type="PANTHER" id="PTHR22912:SF217">
    <property type="entry name" value="DIHYDROLIPOYL DEHYDROGENASE"/>
    <property type="match status" value="1"/>
</dbReference>
<feature type="binding site" evidence="14">
    <location>
        <position position="204"/>
    </location>
    <ligand>
        <name>NAD(+)</name>
        <dbReference type="ChEBI" id="CHEBI:57540"/>
    </ligand>
</feature>
<evidence type="ECO:0000256" key="2">
    <source>
        <dbReference type="ARBA" id="ARBA00007532"/>
    </source>
</evidence>
<proteinExistence type="inferred from homology"/>
<dbReference type="EC" id="1.8.1.4" evidence="3 16"/>
<feature type="binding site" evidence="14">
    <location>
        <begin position="181"/>
        <end position="188"/>
    </location>
    <ligand>
        <name>NAD(+)</name>
        <dbReference type="ChEBI" id="CHEBI:57540"/>
    </ligand>
</feature>
<reference evidence="20" key="1">
    <citation type="submission" date="2016-10" db="EMBL/GenBank/DDBJ databases">
        <authorList>
            <person name="Varghese N."/>
            <person name="Submissions S."/>
        </authorList>
    </citation>
    <scope>NUCLEOTIDE SEQUENCE [LARGE SCALE GENOMIC DNA]</scope>
    <source>
        <strain evidence="20">DSM 23445</strain>
    </source>
</reference>
<dbReference type="GO" id="GO:0006103">
    <property type="term" value="P:2-oxoglutarate metabolic process"/>
    <property type="evidence" value="ECO:0007669"/>
    <property type="project" value="TreeGrafter"/>
</dbReference>
<dbReference type="EMBL" id="FPBF01000003">
    <property type="protein sequence ID" value="SFT91549.1"/>
    <property type="molecule type" value="Genomic_DNA"/>
</dbReference>
<dbReference type="PROSITE" id="PS00076">
    <property type="entry name" value="PYRIDINE_REDOX_1"/>
    <property type="match status" value="1"/>
</dbReference>
<evidence type="ECO:0000256" key="6">
    <source>
        <dbReference type="ARBA" id="ARBA00022630"/>
    </source>
</evidence>
<dbReference type="InterPro" id="IPR006258">
    <property type="entry name" value="Lipoamide_DH"/>
</dbReference>
<keyword evidence="9 14" id="KW-0520">NAD</keyword>
<keyword evidence="6 16" id="KW-0285">Flavoprotein</keyword>
<dbReference type="Pfam" id="PF07992">
    <property type="entry name" value="Pyr_redox_2"/>
    <property type="match status" value="1"/>
</dbReference>
<evidence type="ECO:0000256" key="4">
    <source>
        <dbReference type="ARBA" id="ARBA00016961"/>
    </source>
</evidence>
<dbReference type="PRINTS" id="PR00411">
    <property type="entry name" value="PNDRDTASEI"/>
</dbReference>
<gene>
    <name evidence="19" type="ORF">SAMN04489724_2780</name>
</gene>
<evidence type="ECO:0000259" key="18">
    <source>
        <dbReference type="Pfam" id="PF07992"/>
    </source>
</evidence>
<evidence type="ECO:0000313" key="19">
    <source>
        <dbReference type="EMBL" id="SFT91549.1"/>
    </source>
</evidence>
<evidence type="ECO:0000256" key="8">
    <source>
        <dbReference type="ARBA" id="ARBA00023002"/>
    </source>
</evidence>
<feature type="domain" description="Pyridine nucleotide-disulphide oxidoreductase dimerisation" evidence="17">
    <location>
        <begin position="346"/>
        <end position="455"/>
    </location>
</feature>
<evidence type="ECO:0000256" key="7">
    <source>
        <dbReference type="ARBA" id="ARBA00022827"/>
    </source>
</evidence>
<evidence type="ECO:0000256" key="1">
    <source>
        <dbReference type="ARBA" id="ARBA00004496"/>
    </source>
</evidence>
<dbReference type="Gene3D" id="3.30.390.30">
    <property type="match status" value="1"/>
</dbReference>
<dbReference type="RefSeq" id="WP_091694114.1">
    <property type="nucleotide sequence ID" value="NZ_FPBF01000003.1"/>
</dbReference>
<feature type="binding site" evidence="14">
    <location>
        <position position="52"/>
    </location>
    <ligand>
        <name>FAD</name>
        <dbReference type="ChEBI" id="CHEBI:57692"/>
    </ligand>
</feature>
<keyword evidence="10" id="KW-1015">Disulfide bond</keyword>
<protein>
    <recommendedName>
        <fullName evidence="4 16">Dihydrolipoyl dehydrogenase</fullName>
        <ecNumber evidence="3 16">1.8.1.4</ecNumber>
    </recommendedName>
</protein>
<feature type="domain" description="FAD/NAD(P)-binding" evidence="18">
    <location>
        <begin position="6"/>
        <end position="326"/>
    </location>
</feature>
<comment type="miscellaneous">
    <text evidence="16">The active site is a redox-active disulfide bond.</text>
</comment>
<dbReference type="Proteomes" id="UP000199673">
    <property type="component" value="Unassembled WGS sequence"/>
</dbReference>
<comment type="cofactor">
    <cofactor evidence="14 16">
        <name>FAD</name>
        <dbReference type="ChEBI" id="CHEBI:57692"/>
    </cofactor>
    <text evidence="14 16">Binds 1 FAD per subunit.</text>
</comment>
<keyword evidence="11 16" id="KW-0676">Redox-active center</keyword>
<evidence type="ECO:0000256" key="9">
    <source>
        <dbReference type="ARBA" id="ARBA00023027"/>
    </source>
</evidence>
<dbReference type="PANTHER" id="PTHR22912">
    <property type="entry name" value="DISULFIDE OXIDOREDUCTASE"/>
    <property type="match status" value="1"/>
</dbReference>
<dbReference type="InterPro" id="IPR001100">
    <property type="entry name" value="Pyr_nuc-diS_OxRdtase"/>
</dbReference>
<comment type="subcellular location">
    <subcellularLocation>
        <location evidence="1">Cytoplasm</location>
    </subcellularLocation>
</comment>
<dbReference type="SUPFAM" id="SSF51905">
    <property type="entry name" value="FAD/NAD(P)-binding domain"/>
    <property type="match status" value="1"/>
</dbReference>
<dbReference type="InterPro" id="IPR012999">
    <property type="entry name" value="Pyr_OxRdtase_I_AS"/>
</dbReference>
<name>A0A1I7BWQ8_9BACT</name>
<evidence type="ECO:0000256" key="12">
    <source>
        <dbReference type="ARBA" id="ARBA00049187"/>
    </source>
</evidence>
<dbReference type="GO" id="GO:0004148">
    <property type="term" value="F:dihydrolipoyl dehydrogenase (NADH) activity"/>
    <property type="evidence" value="ECO:0007669"/>
    <property type="project" value="UniProtKB-EC"/>
</dbReference>
<evidence type="ECO:0000256" key="16">
    <source>
        <dbReference type="RuleBase" id="RU003692"/>
    </source>
</evidence>
<dbReference type="STRING" id="305507.SAMN04489724_2780"/>
<dbReference type="InterPro" id="IPR050151">
    <property type="entry name" value="Class-I_Pyr_Nuc-Dis_Oxidored"/>
</dbReference>
<organism evidence="19 20">
    <name type="scientific">Algoriphagus locisalis</name>
    <dbReference type="NCBI Taxonomy" id="305507"/>
    <lineage>
        <taxon>Bacteria</taxon>
        <taxon>Pseudomonadati</taxon>
        <taxon>Bacteroidota</taxon>
        <taxon>Cytophagia</taxon>
        <taxon>Cytophagales</taxon>
        <taxon>Cyclobacteriaceae</taxon>
        <taxon>Algoriphagus</taxon>
    </lineage>
</organism>
<evidence type="ECO:0000256" key="5">
    <source>
        <dbReference type="ARBA" id="ARBA00022490"/>
    </source>
</evidence>
<keyword evidence="14" id="KW-0547">Nucleotide-binding</keyword>
<dbReference type="InterPro" id="IPR023753">
    <property type="entry name" value="FAD/NAD-binding_dom"/>
</dbReference>
<keyword evidence="5" id="KW-0963">Cytoplasm</keyword>
<keyword evidence="8 16" id="KW-0560">Oxidoreductase</keyword>
<evidence type="ECO:0000313" key="20">
    <source>
        <dbReference type="Proteomes" id="UP000199673"/>
    </source>
</evidence>
<evidence type="ECO:0000256" key="11">
    <source>
        <dbReference type="ARBA" id="ARBA00023284"/>
    </source>
</evidence>
<dbReference type="AlphaFoldDB" id="A0A1I7BWQ8"/>
<feature type="active site" description="Proton acceptor" evidence="13">
    <location>
        <position position="444"/>
    </location>
</feature>
<evidence type="ECO:0000259" key="17">
    <source>
        <dbReference type="Pfam" id="PF02852"/>
    </source>
</evidence>
<dbReference type="NCBIfam" id="TIGR01350">
    <property type="entry name" value="lipoamide_DH"/>
    <property type="match status" value="1"/>
</dbReference>
<dbReference type="InterPro" id="IPR016156">
    <property type="entry name" value="FAD/NAD-linked_Rdtase_dimer_sf"/>
</dbReference>
<dbReference type="PIRSF" id="PIRSF000350">
    <property type="entry name" value="Mercury_reductase_MerA"/>
    <property type="match status" value="1"/>
</dbReference>
<dbReference type="GO" id="GO:0050660">
    <property type="term" value="F:flavin adenine dinucleotide binding"/>
    <property type="evidence" value="ECO:0007669"/>
    <property type="project" value="InterPro"/>
</dbReference>
<dbReference type="Pfam" id="PF02852">
    <property type="entry name" value="Pyr_redox_dim"/>
    <property type="match status" value="1"/>
</dbReference>
<evidence type="ECO:0000256" key="3">
    <source>
        <dbReference type="ARBA" id="ARBA00012608"/>
    </source>
</evidence>
<feature type="binding site" evidence="14">
    <location>
        <position position="271"/>
    </location>
    <ligand>
        <name>NAD(+)</name>
        <dbReference type="ChEBI" id="CHEBI:57540"/>
    </ligand>
</feature>
<dbReference type="OrthoDB" id="9800167at2"/>
<dbReference type="FunFam" id="3.30.390.30:FF:000001">
    <property type="entry name" value="Dihydrolipoyl dehydrogenase"/>
    <property type="match status" value="1"/>
</dbReference>
<sequence>MSSTKFDVIVVGSGPGGYVAAIRASQLGLKTAVVEAAELGGICLNWGCIPTKALLKSAQVFEYINHAADYGITVKDASADFTGIVKRSRSVADGMSKGVTFLMKKNKIEVIKGWGKIQPGKKVEVTDSEDKKTVYSADNIIIATGARSRELPSMKIDNKKIIGYRDAMTLDKMPKKMVVVGSGAIGIEFAYFYATMGTEVTIVEFLDRIVPVEDAEVSKTLEKLYKKAGMTIMTSSEVTAVDTKGAGCKVTVKTAKGEETLECDIVLSAAGVVSNLENIGLEDVGILVDKGKIKVDEYYKTNMPGYYAIGDVIPGPALAHVASAEGIICVEKIAGQNPEPLDYGNIPGCTYCSPEIASVGMTEAKAKEAGYELRIGKFPFSASGKASAAGAKDGFVKLVFDKKYGELLGAHMIGSNVTEMIAEIVAIRKLETTGHELIKTVHPHPTMSEAIMEAAAAAYDEVIHL</sequence>
<evidence type="ECO:0000256" key="10">
    <source>
        <dbReference type="ARBA" id="ARBA00023157"/>
    </source>
</evidence>
<dbReference type="PRINTS" id="PR00368">
    <property type="entry name" value="FADPNR"/>
</dbReference>
<evidence type="ECO:0000256" key="15">
    <source>
        <dbReference type="PIRSR" id="PIRSR000350-4"/>
    </source>
</evidence>
<feature type="binding site" evidence="14">
    <location>
        <position position="311"/>
    </location>
    <ligand>
        <name>FAD</name>
        <dbReference type="ChEBI" id="CHEBI:57692"/>
    </ligand>
</feature>
<dbReference type="InterPro" id="IPR036188">
    <property type="entry name" value="FAD/NAD-bd_sf"/>
</dbReference>
<keyword evidence="7 14" id="KW-0274">FAD</keyword>
<dbReference type="Gene3D" id="3.50.50.60">
    <property type="entry name" value="FAD/NAD(P)-binding domain"/>
    <property type="match status" value="2"/>
</dbReference>
<dbReference type="SUPFAM" id="SSF55424">
    <property type="entry name" value="FAD/NAD-linked reductases, dimerisation (C-terminal) domain"/>
    <property type="match status" value="1"/>
</dbReference>